<feature type="compositionally biased region" description="Low complexity" evidence="1">
    <location>
        <begin position="308"/>
        <end position="331"/>
    </location>
</feature>
<feature type="compositionally biased region" description="Polar residues" evidence="1">
    <location>
        <begin position="291"/>
        <end position="302"/>
    </location>
</feature>
<organism evidence="4">
    <name type="scientific">Soboliphyme baturini</name>
    <dbReference type="NCBI Taxonomy" id="241478"/>
    <lineage>
        <taxon>Eukaryota</taxon>
        <taxon>Metazoa</taxon>
        <taxon>Ecdysozoa</taxon>
        <taxon>Nematoda</taxon>
        <taxon>Enoplea</taxon>
        <taxon>Dorylaimia</taxon>
        <taxon>Dioctophymatida</taxon>
        <taxon>Dioctophymatoidea</taxon>
        <taxon>Soboliphymatidae</taxon>
        <taxon>Soboliphyme</taxon>
    </lineage>
</organism>
<reference evidence="4" key="1">
    <citation type="submission" date="2016-06" db="UniProtKB">
        <authorList>
            <consortium name="WormBaseParasite"/>
        </authorList>
    </citation>
    <scope>IDENTIFICATION</scope>
</reference>
<keyword evidence="3" id="KW-1185">Reference proteome</keyword>
<evidence type="ECO:0000313" key="4">
    <source>
        <dbReference type="WBParaSite" id="SBAD_0000848401-mRNA-1"/>
    </source>
</evidence>
<dbReference type="WBParaSite" id="SBAD_0000848401-mRNA-1">
    <property type="protein sequence ID" value="SBAD_0000848401-mRNA-1"/>
    <property type="gene ID" value="SBAD_0000848401"/>
</dbReference>
<name>A0A183IX36_9BILA</name>
<dbReference type="EMBL" id="UZAM01011341">
    <property type="protein sequence ID" value="VDP15703.1"/>
    <property type="molecule type" value="Genomic_DNA"/>
</dbReference>
<sequence length="331" mass="34589">MRSLNQCVLELHSSTAGIHRTIEMINWKLSERNRNSFAPTAEEYQICLGCKQIEPVAKAFVRTGCCAGSAVFSPIERRFLSVDHRNHHSSKVCVVKANTTANMSYPPYPPSDPGYVNPSSIGLRPADHTIGWNVPGGAAPSAVGSGQGPTPQVYPYSTGQDQQTPVRTLSYNPGVSAGMKSDGTNLPYPGSNAAPQPSYPVYPGGGYAGGNTGGYPQGYPQFGSSENVPTRPVVYPAPSYPGAYPASNASTGYPRQQFSDGQGQSYGGTPPVSTQPYGQGSMNLPYGGAVSNLSSVGQQPSTVPYAPGSGSARYGQQSYQSGGSGNRSTSG</sequence>
<accession>A0A183IX36</accession>
<evidence type="ECO:0000313" key="3">
    <source>
        <dbReference type="Proteomes" id="UP000270296"/>
    </source>
</evidence>
<proteinExistence type="predicted"/>
<feature type="compositionally biased region" description="Polar residues" evidence="1">
    <location>
        <begin position="271"/>
        <end position="282"/>
    </location>
</feature>
<feature type="compositionally biased region" description="Polar residues" evidence="1">
    <location>
        <begin position="251"/>
        <end position="263"/>
    </location>
</feature>
<protein>
    <submittedName>
        <fullName evidence="4">Metacaspase-1</fullName>
    </submittedName>
</protein>
<dbReference type="Proteomes" id="UP000270296">
    <property type="component" value="Unassembled WGS sequence"/>
</dbReference>
<gene>
    <name evidence="2" type="ORF">SBAD_LOCUS8183</name>
</gene>
<evidence type="ECO:0000256" key="1">
    <source>
        <dbReference type="SAM" id="MobiDB-lite"/>
    </source>
</evidence>
<dbReference type="AlphaFoldDB" id="A0A183IX36"/>
<evidence type="ECO:0000313" key="2">
    <source>
        <dbReference type="EMBL" id="VDP15703.1"/>
    </source>
</evidence>
<feature type="region of interest" description="Disordered" evidence="1">
    <location>
        <begin position="246"/>
        <end position="331"/>
    </location>
</feature>
<reference evidence="2 3" key="2">
    <citation type="submission" date="2018-11" db="EMBL/GenBank/DDBJ databases">
        <authorList>
            <consortium name="Pathogen Informatics"/>
        </authorList>
    </citation>
    <scope>NUCLEOTIDE SEQUENCE [LARGE SCALE GENOMIC DNA]</scope>
</reference>